<keyword evidence="3" id="KW-1185">Reference proteome</keyword>
<accession>A0ABW3GMI7</accession>
<organism evidence="2 3">
    <name type="scientific">Methylophilus glucosoxydans</name>
    <dbReference type="NCBI Taxonomy" id="752553"/>
    <lineage>
        <taxon>Bacteria</taxon>
        <taxon>Pseudomonadati</taxon>
        <taxon>Pseudomonadota</taxon>
        <taxon>Betaproteobacteria</taxon>
        <taxon>Nitrosomonadales</taxon>
        <taxon>Methylophilaceae</taxon>
        <taxon>Methylophilus</taxon>
    </lineage>
</organism>
<gene>
    <name evidence="2" type="ORF">ACFQ1T_13975</name>
</gene>
<feature type="chain" id="PRO_5046440001" evidence="1">
    <location>
        <begin position="24"/>
        <end position="140"/>
    </location>
</feature>
<evidence type="ECO:0000313" key="2">
    <source>
        <dbReference type="EMBL" id="MFD0930893.1"/>
    </source>
</evidence>
<dbReference type="Proteomes" id="UP001597106">
    <property type="component" value="Unassembled WGS sequence"/>
</dbReference>
<dbReference type="SUPFAM" id="SSF56954">
    <property type="entry name" value="Outer membrane efflux proteins (OEP)"/>
    <property type="match status" value="1"/>
</dbReference>
<evidence type="ECO:0000313" key="3">
    <source>
        <dbReference type="Proteomes" id="UP001597106"/>
    </source>
</evidence>
<dbReference type="EMBL" id="JBHTJW010000005">
    <property type="protein sequence ID" value="MFD0930893.1"/>
    <property type="molecule type" value="Genomic_DNA"/>
</dbReference>
<comment type="caution">
    <text evidence="2">The sequence shown here is derived from an EMBL/GenBank/DDBJ whole genome shotgun (WGS) entry which is preliminary data.</text>
</comment>
<dbReference type="Gene3D" id="1.20.1600.10">
    <property type="entry name" value="Outer membrane efflux proteins (OEP)"/>
    <property type="match status" value="1"/>
</dbReference>
<sequence length="140" mass="15432">MKLKKIASALLVGVFSYSSLAWAASPESLEKIIEKAVSENPEVQASFHAFKSAELDESAAKGKYLPNVTVDQVFRNQERLTPNVSNTYSPNQQSTLTLRQMIFDGLATPSEVGRLDHVAKSRFYELQGQMQAVALPLTTI</sequence>
<evidence type="ECO:0000256" key="1">
    <source>
        <dbReference type="SAM" id="SignalP"/>
    </source>
</evidence>
<proteinExistence type="predicted"/>
<keyword evidence="1" id="KW-0732">Signal</keyword>
<name>A0ABW3GMI7_9PROT</name>
<dbReference type="RefSeq" id="WP_379077878.1">
    <property type="nucleotide sequence ID" value="NZ_JBHTJW010000005.1"/>
</dbReference>
<protein>
    <submittedName>
        <fullName evidence="2">TolC family protein</fullName>
    </submittedName>
</protein>
<reference evidence="3" key="1">
    <citation type="journal article" date="2019" name="Int. J. Syst. Evol. Microbiol.">
        <title>The Global Catalogue of Microorganisms (GCM) 10K type strain sequencing project: providing services to taxonomists for standard genome sequencing and annotation.</title>
        <authorList>
            <consortium name="The Broad Institute Genomics Platform"/>
            <consortium name="The Broad Institute Genome Sequencing Center for Infectious Disease"/>
            <person name="Wu L."/>
            <person name="Ma J."/>
        </authorList>
    </citation>
    <scope>NUCLEOTIDE SEQUENCE [LARGE SCALE GENOMIC DNA]</scope>
    <source>
        <strain evidence="3">CCUG 59685</strain>
    </source>
</reference>
<feature type="signal peptide" evidence="1">
    <location>
        <begin position="1"/>
        <end position="23"/>
    </location>
</feature>